<dbReference type="Proteomes" id="UP000617340">
    <property type="component" value="Unassembled WGS sequence"/>
</dbReference>
<evidence type="ECO:0000313" key="2">
    <source>
        <dbReference type="EMBL" id="KAF7410324.1"/>
    </source>
</evidence>
<gene>
    <name evidence="2" type="ORF">HZH68_004705</name>
</gene>
<accession>A0A834KSB3</accession>
<keyword evidence="1" id="KW-1133">Transmembrane helix</keyword>
<organism evidence="2 3">
    <name type="scientific">Vespula germanica</name>
    <name type="common">German yellow jacket</name>
    <name type="synonym">Paravespula germanica</name>
    <dbReference type="NCBI Taxonomy" id="30212"/>
    <lineage>
        <taxon>Eukaryota</taxon>
        <taxon>Metazoa</taxon>
        <taxon>Ecdysozoa</taxon>
        <taxon>Arthropoda</taxon>
        <taxon>Hexapoda</taxon>
        <taxon>Insecta</taxon>
        <taxon>Pterygota</taxon>
        <taxon>Neoptera</taxon>
        <taxon>Endopterygota</taxon>
        <taxon>Hymenoptera</taxon>
        <taxon>Apocrita</taxon>
        <taxon>Aculeata</taxon>
        <taxon>Vespoidea</taxon>
        <taxon>Vespidae</taxon>
        <taxon>Vespinae</taxon>
        <taxon>Vespula</taxon>
    </lineage>
</organism>
<sequence>MRSHVKNLSDNKEMPQRDWNTIVQKPRKHTILIDYLLPLLWIPRVLCSILIMLFLVECQQVGVTRFPGLPATTILLFLGLRPALTGWKEQERRRWKRRVGFRKYREREFEMKVLKIELPARDFVGVPEDDVGTIRGFPRSVFRNENEKILSIEESTRKIQFGLVRSWIFRPSVSTKRNKLEE</sequence>
<feature type="transmembrane region" description="Helical" evidence="1">
    <location>
        <begin position="35"/>
        <end position="56"/>
    </location>
</feature>
<keyword evidence="3" id="KW-1185">Reference proteome</keyword>
<evidence type="ECO:0000313" key="3">
    <source>
        <dbReference type="Proteomes" id="UP000617340"/>
    </source>
</evidence>
<protein>
    <submittedName>
        <fullName evidence="2">Uncharacterized protein</fullName>
    </submittedName>
</protein>
<dbReference type="EMBL" id="JACSDZ010000003">
    <property type="protein sequence ID" value="KAF7410324.1"/>
    <property type="molecule type" value="Genomic_DNA"/>
</dbReference>
<comment type="caution">
    <text evidence="2">The sequence shown here is derived from an EMBL/GenBank/DDBJ whole genome shotgun (WGS) entry which is preliminary data.</text>
</comment>
<dbReference type="AlphaFoldDB" id="A0A834KSB3"/>
<keyword evidence="1" id="KW-0812">Transmembrane</keyword>
<name>A0A834KSB3_VESGE</name>
<proteinExistence type="predicted"/>
<feature type="transmembrane region" description="Helical" evidence="1">
    <location>
        <begin position="68"/>
        <end position="87"/>
    </location>
</feature>
<keyword evidence="1" id="KW-0472">Membrane</keyword>
<evidence type="ECO:0000256" key="1">
    <source>
        <dbReference type="SAM" id="Phobius"/>
    </source>
</evidence>
<reference evidence="2" key="1">
    <citation type="journal article" date="2020" name="G3 (Bethesda)">
        <title>High-Quality Assemblies for Three Invasive Social Wasps from the &lt;i&gt;Vespula&lt;/i&gt; Genus.</title>
        <authorList>
            <person name="Harrop T.W.R."/>
            <person name="Guhlin J."/>
            <person name="McLaughlin G.M."/>
            <person name="Permina E."/>
            <person name="Stockwell P."/>
            <person name="Gilligan J."/>
            <person name="Le Lec M.F."/>
            <person name="Gruber M.A.M."/>
            <person name="Quinn O."/>
            <person name="Lovegrove M."/>
            <person name="Duncan E.J."/>
            <person name="Remnant E.J."/>
            <person name="Van Eeckhoven J."/>
            <person name="Graham B."/>
            <person name="Knapp R.A."/>
            <person name="Langford K.W."/>
            <person name="Kronenberg Z."/>
            <person name="Press M.O."/>
            <person name="Eacker S.M."/>
            <person name="Wilson-Rankin E.E."/>
            <person name="Purcell J."/>
            <person name="Lester P.J."/>
            <person name="Dearden P.K."/>
        </authorList>
    </citation>
    <scope>NUCLEOTIDE SEQUENCE</scope>
    <source>
        <strain evidence="2">Linc-1</strain>
    </source>
</reference>